<name>A0AAV9W8K6_9PEZI</name>
<evidence type="ECO:0000313" key="1">
    <source>
        <dbReference type="EMBL" id="KAK6503899.1"/>
    </source>
</evidence>
<gene>
    <name evidence="1" type="ORF">TWF481_008900</name>
</gene>
<reference evidence="1 2" key="1">
    <citation type="submission" date="2023-08" db="EMBL/GenBank/DDBJ databases">
        <authorList>
            <person name="Palmer J.M."/>
        </authorList>
    </citation>
    <scope>NUCLEOTIDE SEQUENCE [LARGE SCALE GENOMIC DNA]</scope>
    <source>
        <strain evidence="1 2">TWF481</strain>
    </source>
</reference>
<keyword evidence="2" id="KW-1185">Reference proteome</keyword>
<dbReference type="Proteomes" id="UP001370758">
    <property type="component" value="Unassembled WGS sequence"/>
</dbReference>
<evidence type="ECO:0008006" key="3">
    <source>
        <dbReference type="Google" id="ProtNLM"/>
    </source>
</evidence>
<protein>
    <recommendedName>
        <fullName evidence="3">Fucose-specific lectin</fullName>
    </recommendedName>
</protein>
<dbReference type="EMBL" id="JAVHJL010000005">
    <property type="protein sequence ID" value="KAK6503899.1"/>
    <property type="molecule type" value="Genomic_DNA"/>
</dbReference>
<comment type="caution">
    <text evidence="1">The sequence shown here is derived from an EMBL/GenBank/DDBJ whole genome shotgun (WGS) entry which is preliminary data.</text>
</comment>
<evidence type="ECO:0000313" key="2">
    <source>
        <dbReference type="Proteomes" id="UP001370758"/>
    </source>
</evidence>
<proteinExistence type="predicted"/>
<dbReference type="AlphaFoldDB" id="A0AAV9W8K6"/>
<sequence length="227" mass="24546">MHLESHGAPQTAPKAWGSSRVKVWHDDEQVSAITGQSLLPLDSPPMDVAGTIIWFVAKHGTGNKGILYQSTRVGGETSTDAVLQEDSECYVSPGCGLSSEKADNGPVVAWITADGAVMTLQQDWKAENDPLFNQIAPAGSAALNSTVCLSGGTIWWFGPNWELMGAYSSKRFDSTIAWNDLEWTVWQQLPAGVGRKGKDSIVSAESRETIWYAGADDMAHSLSIDRY</sequence>
<organism evidence="1 2">
    <name type="scientific">Arthrobotrys musiformis</name>
    <dbReference type="NCBI Taxonomy" id="47236"/>
    <lineage>
        <taxon>Eukaryota</taxon>
        <taxon>Fungi</taxon>
        <taxon>Dikarya</taxon>
        <taxon>Ascomycota</taxon>
        <taxon>Pezizomycotina</taxon>
        <taxon>Orbiliomycetes</taxon>
        <taxon>Orbiliales</taxon>
        <taxon>Orbiliaceae</taxon>
        <taxon>Arthrobotrys</taxon>
    </lineage>
</organism>
<accession>A0AAV9W8K6</accession>